<dbReference type="Gramene" id="LPERR02G12540.1">
    <property type="protein sequence ID" value="LPERR02G12540.1"/>
    <property type="gene ID" value="LPERR02G12540"/>
</dbReference>
<reference evidence="2" key="3">
    <citation type="submission" date="2015-04" db="UniProtKB">
        <authorList>
            <consortium name="EnsemblPlants"/>
        </authorList>
    </citation>
    <scope>IDENTIFICATION</scope>
</reference>
<evidence type="ECO:0000313" key="2">
    <source>
        <dbReference type="EnsemblPlants" id="LPERR02G12540.1"/>
    </source>
</evidence>
<proteinExistence type="predicted"/>
<feature type="region of interest" description="Disordered" evidence="1">
    <location>
        <begin position="27"/>
        <end position="48"/>
    </location>
</feature>
<dbReference type="Proteomes" id="UP000032180">
    <property type="component" value="Chromosome 2"/>
</dbReference>
<sequence length="190" mass="20352">WIQPIWPQAQKGRHRWRCHRSIRCPETHRTPCSPSPSGTPSPLPIPARPLYRISVAPPRLLEDRTDLAPAPAASGSGVPVPSLPPLARSTRWLHRRKRAALLPPPAGHASVCDSGASDKLAGRPPPLLQARVAASLIPAPEKTTSRATLLPGDADSQLAPRSLVPLIASRLGVGWTKGSASLYRGGIHQR</sequence>
<evidence type="ECO:0000313" key="3">
    <source>
        <dbReference type="Proteomes" id="UP000032180"/>
    </source>
</evidence>
<reference evidence="2 3" key="1">
    <citation type="submission" date="2012-08" db="EMBL/GenBank/DDBJ databases">
        <title>Oryza genome evolution.</title>
        <authorList>
            <person name="Wing R.A."/>
        </authorList>
    </citation>
    <scope>NUCLEOTIDE SEQUENCE</scope>
</reference>
<organism evidence="2 3">
    <name type="scientific">Leersia perrieri</name>
    <dbReference type="NCBI Taxonomy" id="77586"/>
    <lineage>
        <taxon>Eukaryota</taxon>
        <taxon>Viridiplantae</taxon>
        <taxon>Streptophyta</taxon>
        <taxon>Embryophyta</taxon>
        <taxon>Tracheophyta</taxon>
        <taxon>Spermatophyta</taxon>
        <taxon>Magnoliopsida</taxon>
        <taxon>Liliopsida</taxon>
        <taxon>Poales</taxon>
        <taxon>Poaceae</taxon>
        <taxon>BOP clade</taxon>
        <taxon>Oryzoideae</taxon>
        <taxon>Oryzeae</taxon>
        <taxon>Oryzinae</taxon>
        <taxon>Leersia</taxon>
    </lineage>
</organism>
<evidence type="ECO:0000256" key="1">
    <source>
        <dbReference type="SAM" id="MobiDB-lite"/>
    </source>
</evidence>
<accession>A0A0D9VFN4</accession>
<feature type="compositionally biased region" description="Pro residues" evidence="1">
    <location>
        <begin position="33"/>
        <end position="47"/>
    </location>
</feature>
<name>A0A0D9VFN4_9ORYZ</name>
<dbReference type="AlphaFoldDB" id="A0A0D9VFN4"/>
<dbReference type="EnsemblPlants" id="LPERR02G12540.1">
    <property type="protein sequence ID" value="LPERR02G12540.1"/>
    <property type="gene ID" value="LPERR02G12540"/>
</dbReference>
<dbReference type="HOGENOM" id="CLU_1431449_0_0_1"/>
<protein>
    <submittedName>
        <fullName evidence="2">Uncharacterized protein</fullName>
    </submittedName>
</protein>
<reference evidence="3" key="2">
    <citation type="submission" date="2013-12" db="EMBL/GenBank/DDBJ databases">
        <authorList>
            <person name="Yu Y."/>
            <person name="Lee S."/>
            <person name="de Baynast K."/>
            <person name="Wissotski M."/>
            <person name="Liu L."/>
            <person name="Talag J."/>
            <person name="Goicoechea J."/>
            <person name="Angelova A."/>
            <person name="Jetty R."/>
            <person name="Kudrna D."/>
            <person name="Golser W."/>
            <person name="Rivera L."/>
            <person name="Zhang J."/>
            <person name="Wing R."/>
        </authorList>
    </citation>
    <scope>NUCLEOTIDE SEQUENCE</scope>
</reference>
<keyword evidence="3" id="KW-1185">Reference proteome</keyword>